<keyword evidence="2" id="KW-1185">Reference proteome</keyword>
<gene>
    <name evidence="1" type="ORF">FWILDA_LOCUS13156</name>
</gene>
<reference evidence="1" key="1">
    <citation type="submission" date="2022-08" db="EMBL/GenBank/DDBJ databases">
        <authorList>
            <person name="Kallberg Y."/>
            <person name="Tangrot J."/>
            <person name="Rosling A."/>
        </authorList>
    </citation>
    <scope>NUCLEOTIDE SEQUENCE</scope>
    <source>
        <strain evidence="1">Wild A</strain>
    </source>
</reference>
<accession>A0A9W4T014</accession>
<dbReference type="EMBL" id="CAMKVN010004706">
    <property type="protein sequence ID" value="CAI2187587.1"/>
    <property type="molecule type" value="Genomic_DNA"/>
</dbReference>
<evidence type="ECO:0000313" key="2">
    <source>
        <dbReference type="Proteomes" id="UP001153678"/>
    </source>
</evidence>
<dbReference type="AlphaFoldDB" id="A0A9W4T014"/>
<feature type="non-terminal residue" evidence="1">
    <location>
        <position position="1"/>
    </location>
</feature>
<organism evidence="1 2">
    <name type="scientific">Funneliformis geosporum</name>
    <dbReference type="NCBI Taxonomy" id="1117311"/>
    <lineage>
        <taxon>Eukaryota</taxon>
        <taxon>Fungi</taxon>
        <taxon>Fungi incertae sedis</taxon>
        <taxon>Mucoromycota</taxon>
        <taxon>Glomeromycotina</taxon>
        <taxon>Glomeromycetes</taxon>
        <taxon>Glomerales</taxon>
        <taxon>Glomeraceae</taxon>
        <taxon>Funneliformis</taxon>
    </lineage>
</organism>
<evidence type="ECO:0000313" key="1">
    <source>
        <dbReference type="EMBL" id="CAI2187587.1"/>
    </source>
</evidence>
<name>A0A9W4T014_9GLOM</name>
<sequence length="46" mass="5327">NVIQLDLMKYIREATSNNYYIVLLSDLNADIDNPKLHSQDKIFSPC</sequence>
<protein>
    <submittedName>
        <fullName evidence="1">12867_t:CDS:1</fullName>
    </submittedName>
</protein>
<proteinExistence type="predicted"/>
<dbReference type="Proteomes" id="UP001153678">
    <property type="component" value="Unassembled WGS sequence"/>
</dbReference>
<comment type="caution">
    <text evidence="1">The sequence shown here is derived from an EMBL/GenBank/DDBJ whole genome shotgun (WGS) entry which is preliminary data.</text>
</comment>